<dbReference type="RefSeq" id="WP_061612399.1">
    <property type="nucleotide sequence ID" value="NZ_JEMA01001051.1"/>
</dbReference>
<name>A0A150Q4Q6_SORCE</name>
<evidence type="ECO:0000313" key="2">
    <source>
        <dbReference type="EMBL" id="KYF62954.1"/>
    </source>
</evidence>
<dbReference type="SUPFAM" id="SSF48452">
    <property type="entry name" value="TPR-like"/>
    <property type="match status" value="1"/>
</dbReference>
<gene>
    <name evidence="2" type="ORF">BE15_04285</name>
</gene>
<dbReference type="Proteomes" id="UP000075260">
    <property type="component" value="Unassembled WGS sequence"/>
</dbReference>
<dbReference type="OrthoDB" id="5486787at2"/>
<keyword evidence="1" id="KW-0732">Signal</keyword>
<dbReference type="AlphaFoldDB" id="A0A150Q4Q6"/>
<protein>
    <submittedName>
        <fullName evidence="2">Uncharacterized protein</fullName>
    </submittedName>
</protein>
<organism evidence="2 3">
    <name type="scientific">Sorangium cellulosum</name>
    <name type="common">Polyangium cellulosum</name>
    <dbReference type="NCBI Taxonomy" id="56"/>
    <lineage>
        <taxon>Bacteria</taxon>
        <taxon>Pseudomonadati</taxon>
        <taxon>Myxococcota</taxon>
        <taxon>Polyangia</taxon>
        <taxon>Polyangiales</taxon>
        <taxon>Polyangiaceae</taxon>
        <taxon>Sorangium</taxon>
    </lineage>
</organism>
<dbReference type="Pfam" id="PF13174">
    <property type="entry name" value="TPR_6"/>
    <property type="match status" value="1"/>
</dbReference>
<evidence type="ECO:0000256" key="1">
    <source>
        <dbReference type="SAM" id="SignalP"/>
    </source>
</evidence>
<sequence>MSSSCFTPVAALVLVVVLGGCTSGATAPTQARSPQPASPRGPVELAPVVVSPYSDAELAAEFERARALLLADKAREAAPLFDRLVRLSPDGEVAPPSLFNAGLAHEALGDRGLAAERYSEVARRFPDHPVARGALFRLARAAAALERWPELVEVSRRLLRLGDLSVLEAIEARGALALGLVEQDLVDEAARQVAVARDLIEAHRLGESGRPPIELAQVSFALGEVRRRRSEAITFVPVPADFADALERRCQGLLDAQSAYTEAMRSLDAHWSAMAGYRIGQLYKELHRDVMQVPPPPSAATPRKKQLFEGAMRLRYRVLLEKGQKMLAGTVRMGDRTGESSAWVLRARDAQREIDLALADEQAALAKLPFTEAELSAALDALKTEPPRRP</sequence>
<proteinExistence type="predicted"/>
<feature type="signal peptide" evidence="1">
    <location>
        <begin position="1"/>
        <end position="27"/>
    </location>
</feature>
<accession>A0A150Q4Q6</accession>
<dbReference type="InterPro" id="IPR011990">
    <property type="entry name" value="TPR-like_helical_dom_sf"/>
</dbReference>
<dbReference type="Gene3D" id="1.25.40.10">
    <property type="entry name" value="Tetratricopeptide repeat domain"/>
    <property type="match status" value="1"/>
</dbReference>
<reference evidence="2 3" key="1">
    <citation type="submission" date="2014-02" db="EMBL/GenBank/DDBJ databases">
        <title>The small core and large imbalanced accessory genome model reveals a collaborative survival strategy of Sorangium cellulosum strains in nature.</title>
        <authorList>
            <person name="Han K."/>
            <person name="Peng R."/>
            <person name="Blom J."/>
            <person name="Li Y.-Z."/>
        </authorList>
    </citation>
    <scope>NUCLEOTIDE SEQUENCE [LARGE SCALE GENOMIC DNA]</scope>
    <source>
        <strain evidence="2 3">So0008-312</strain>
    </source>
</reference>
<comment type="caution">
    <text evidence="2">The sequence shown here is derived from an EMBL/GenBank/DDBJ whole genome shotgun (WGS) entry which is preliminary data.</text>
</comment>
<evidence type="ECO:0000313" key="3">
    <source>
        <dbReference type="Proteomes" id="UP000075260"/>
    </source>
</evidence>
<feature type="chain" id="PRO_5007566506" evidence="1">
    <location>
        <begin position="28"/>
        <end position="390"/>
    </location>
</feature>
<dbReference type="InterPro" id="IPR019734">
    <property type="entry name" value="TPR_rpt"/>
</dbReference>
<dbReference type="EMBL" id="JEMA01001051">
    <property type="protein sequence ID" value="KYF62954.1"/>
    <property type="molecule type" value="Genomic_DNA"/>
</dbReference>